<dbReference type="AlphaFoldDB" id="A0A2P2J6J1"/>
<dbReference type="Gene3D" id="2.130.10.10">
    <property type="entry name" value="YVTN repeat-like/Quinoprotein amine dehydrogenase"/>
    <property type="match status" value="6"/>
</dbReference>
<reference evidence="12" key="1">
    <citation type="submission" date="2018-02" db="EMBL/GenBank/DDBJ databases">
        <title>Rhizophora mucronata_Transcriptome.</title>
        <authorList>
            <person name="Meera S.P."/>
            <person name="Sreeshan A."/>
            <person name="Augustine A."/>
        </authorList>
    </citation>
    <scope>NUCLEOTIDE SEQUENCE</scope>
    <source>
        <tissue evidence="12">Leaf</tissue>
    </source>
</reference>
<evidence type="ECO:0000256" key="9">
    <source>
        <dbReference type="ARBA" id="ARBA00022737"/>
    </source>
</evidence>
<evidence type="ECO:0000256" key="1">
    <source>
        <dbReference type="ARBA" id="ARBA00004123"/>
    </source>
</evidence>
<proteinExistence type="inferred from homology"/>
<dbReference type="GO" id="GO:0005634">
    <property type="term" value="C:nucleus"/>
    <property type="evidence" value="ECO:0007669"/>
    <property type="project" value="UniProtKB-SubCell"/>
</dbReference>
<dbReference type="PANTHER" id="PTHR44111:SF1">
    <property type="entry name" value="ELONGATOR COMPLEX PROTEIN 2"/>
    <property type="match status" value="1"/>
</dbReference>
<comment type="similarity">
    <text evidence="4">Belongs to the WD repeat ELP2 family.</text>
</comment>
<dbReference type="PRINTS" id="PR00320">
    <property type="entry name" value="GPROTEINBRPT"/>
</dbReference>
<comment type="subcellular location">
    <subcellularLocation>
        <location evidence="2">Cytoplasm</location>
    </subcellularLocation>
    <subcellularLocation>
        <location evidence="1">Nucleus</location>
    </subcellularLocation>
</comment>
<accession>A0A2P2J6J1</accession>
<dbReference type="GO" id="GO:0033588">
    <property type="term" value="C:elongator holoenzyme complex"/>
    <property type="evidence" value="ECO:0007669"/>
    <property type="project" value="InterPro"/>
</dbReference>
<dbReference type="InterPro" id="IPR036322">
    <property type="entry name" value="WD40_repeat_dom_sf"/>
</dbReference>
<dbReference type="SUPFAM" id="SSF50978">
    <property type="entry name" value="WD40 repeat-like"/>
    <property type="match status" value="2"/>
</dbReference>
<evidence type="ECO:0000256" key="4">
    <source>
        <dbReference type="ARBA" id="ARBA00005881"/>
    </source>
</evidence>
<dbReference type="GO" id="GO:0005737">
    <property type="term" value="C:cytoplasm"/>
    <property type="evidence" value="ECO:0007669"/>
    <property type="project" value="UniProtKB-SubCell"/>
</dbReference>
<dbReference type="SMART" id="SM00320">
    <property type="entry name" value="WD40"/>
    <property type="match status" value="12"/>
</dbReference>
<protein>
    <recommendedName>
        <fullName evidence="5">Elongator complex protein 2</fullName>
    </recommendedName>
</protein>
<organism evidence="12">
    <name type="scientific">Rhizophora mucronata</name>
    <name type="common">Asiatic mangrove</name>
    <dbReference type="NCBI Taxonomy" id="61149"/>
    <lineage>
        <taxon>Eukaryota</taxon>
        <taxon>Viridiplantae</taxon>
        <taxon>Streptophyta</taxon>
        <taxon>Embryophyta</taxon>
        <taxon>Tracheophyta</taxon>
        <taxon>Spermatophyta</taxon>
        <taxon>Magnoliopsida</taxon>
        <taxon>eudicotyledons</taxon>
        <taxon>Gunneridae</taxon>
        <taxon>Pentapetalae</taxon>
        <taxon>rosids</taxon>
        <taxon>fabids</taxon>
        <taxon>Malpighiales</taxon>
        <taxon>Rhizophoraceae</taxon>
        <taxon>Rhizophora</taxon>
    </lineage>
</organism>
<evidence type="ECO:0000256" key="11">
    <source>
        <dbReference type="PROSITE-ProRule" id="PRU00221"/>
    </source>
</evidence>
<evidence type="ECO:0000256" key="2">
    <source>
        <dbReference type="ARBA" id="ARBA00004496"/>
    </source>
</evidence>
<dbReference type="FunFam" id="2.130.10.10:FF:000400">
    <property type="entry name" value="Elongator acetyltransferase complex subunit 2"/>
    <property type="match status" value="1"/>
</dbReference>
<dbReference type="PANTHER" id="PTHR44111">
    <property type="entry name" value="ELONGATOR COMPLEX PROTEIN 2"/>
    <property type="match status" value="1"/>
</dbReference>
<evidence type="ECO:0000256" key="3">
    <source>
        <dbReference type="ARBA" id="ARBA00005043"/>
    </source>
</evidence>
<name>A0A2P2J6J1_RHIMU</name>
<dbReference type="InterPro" id="IPR001680">
    <property type="entry name" value="WD40_rpt"/>
</dbReference>
<sequence>MNPNSHGGSEKAGVEVKRVFIGAGCNRIVNNVSWGACDFVSFGSQNAVAIFCPKSAQILTTLPGHKASVNCTHWIPSNKFAYKAKHFGQHYLLSGDVDGVIILWELSLIDKKWRQVLQLPQSHKKGITCITGIMLSETDAVFASTSSDGVVCIWELVLPSTPESECRLSCLDTHLVGSRPMVALALAALPGNSGHIVIAMGGLDNKIHLYCGDRTGKFAHACELKAHTDWIRSLDFSLPIYTNGRADSILLVSSSQDKGIRIWKMTLRGSLDSGGSIFRKDEMSLSSYIEGPVLVAGSCSYQISLESLLIGHEDWVYSVEWQPPSTTSAERTTHYQPQSLLSASMDKTMMIWQPEKKSGIWMNVVTVGELSHSALGFYGGHWSPDGNSILAHGYGGAFHLWKNVGIDIDNWQPQKVPSGHYAAVMDIAWARSGEYFLSVSRDQTSRVFAPWQNESSIMDVESWHEIARPQVHGHDINCVTIIQGKGNHRFVSGADEKVARVFEAPLSFLKTLNHATSQLSSFTEDLVDIKILGANMSALGLSQKPIYVHAVHETPDRNGNDGLDTLESIPDAVPVVLTEAPIEDQLAYNTLWPESHKLYGHGNELFSLCCDHEGKLVASSCKAQSATVAEIWLWQVGSWKAVGHLQSHSLTVTQMEFSHDDSMLLAVSRDRQFSIFTIRKTGTDGSSYQLLARQEAHKRIIWSCSWNPFGHEFATGSRDKTVKIWGVEKESSVKHMMTLPQFNSSVTALSWVGLDRQRHYGYLAVGMESGLIELWSLGVKRTDNGSIVAPALDVALAVRLDPSMCHVSSVSRLSWRSREKSEDCGSLQLASCGADHCVRVFEVIC</sequence>
<dbReference type="GO" id="GO:0002098">
    <property type="term" value="P:tRNA wobble uridine modification"/>
    <property type="evidence" value="ECO:0007669"/>
    <property type="project" value="InterPro"/>
</dbReference>
<dbReference type="PROSITE" id="PS50082">
    <property type="entry name" value="WD_REPEATS_2"/>
    <property type="match status" value="1"/>
</dbReference>
<keyword evidence="6" id="KW-0963">Cytoplasm</keyword>
<evidence type="ECO:0000256" key="6">
    <source>
        <dbReference type="ARBA" id="ARBA00022490"/>
    </source>
</evidence>
<comment type="pathway">
    <text evidence="3">tRNA modification; 5-methoxycarbonylmethyl-2-thiouridine-tRNA biosynthesis.</text>
</comment>
<dbReference type="EMBL" id="GGEC01008554">
    <property type="protein sequence ID" value="MBW89037.1"/>
    <property type="molecule type" value="Transcribed_RNA"/>
</dbReference>
<keyword evidence="10" id="KW-0539">Nucleus</keyword>
<keyword evidence="9" id="KW-0677">Repeat</keyword>
<dbReference type="InterPro" id="IPR015943">
    <property type="entry name" value="WD40/YVTN_repeat-like_dom_sf"/>
</dbReference>
<evidence type="ECO:0000256" key="8">
    <source>
        <dbReference type="ARBA" id="ARBA00022694"/>
    </source>
</evidence>
<evidence type="ECO:0000256" key="7">
    <source>
        <dbReference type="ARBA" id="ARBA00022574"/>
    </source>
</evidence>
<dbReference type="PROSITE" id="PS50294">
    <property type="entry name" value="WD_REPEATS_REGION"/>
    <property type="match status" value="1"/>
</dbReference>
<evidence type="ECO:0000256" key="5">
    <source>
        <dbReference type="ARBA" id="ARBA00020267"/>
    </source>
</evidence>
<evidence type="ECO:0000256" key="10">
    <source>
        <dbReference type="ARBA" id="ARBA00023242"/>
    </source>
</evidence>
<dbReference type="InterPro" id="IPR020472">
    <property type="entry name" value="WD40_PAC1"/>
</dbReference>
<keyword evidence="7 11" id="KW-0853">WD repeat</keyword>
<evidence type="ECO:0000313" key="12">
    <source>
        <dbReference type="EMBL" id="MBW89037.1"/>
    </source>
</evidence>
<dbReference type="Pfam" id="PF00400">
    <property type="entry name" value="WD40"/>
    <property type="match status" value="7"/>
</dbReference>
<feature type="repeat" description="WD" evidence="11">
    <location>
        <begin position="694"/>
        <end position="735"/>
    </location>
</feature>
<keyword evidence="8" id="KW-0819">tRNA processing</keyword>
<dbReference type="InterPro" id="IPR037289">
    <property type="entry name" value="Elp2"/>
</dbReference>